<dbReference type="GO" id="GO:0046983">
    <property type="term" value="F:protein dimerization activity"/>
    <property type="evidence" value="ECO:0007669"/>
    <property type="project" value="InterPro"/>
</dbReference>
<organism evidence="7 8">
    <name type="scientific">Carex littledalei</name>
    <dbReference type="NCBI Taxonomy" id="544730"/>
    <lineage>
        <taxon>Eukaryota</taxon>
        <taxon>Viridiplantae</taxon>
        <taxon>Streptophyta</taxon>
        <taxon>Embryophyta</taxon>
        <taxon>Tracheophyta</taxon>
        <taxon>Spermatophyta</taxon>
        <taxon>Magnoliopsida</taxon>
        <taxon>Liliopsida</taxon>
        <taxon>Poales</taxon>
        <taxon>Cyperaceae</taxon>
        <taxon>Cyperoideae</taxon>
        <taxon>Cariceae</taxon>
        <taxon>Carex</taxon>
        <taxon>Carex subgen. Euthyceras</taxon>
    </lineage>
</organism>
<keyword evidence="3" id="KW-0238">DNA-binding</keyword>
<evidence type="ECO:0000313" key="8">
    <source>
        <dbReference type="Proteomes" id="UP000623129"/>
    </source>
</evidence>
<dbReference type="EMBL" id="SWLB01000010">
    <property type="protein sequence ID" value="KAF3333390.1"/>
    <property type="molecule type" value="Genomic_DNA"/>
</dbReference>
<dbReference type="GO" id="GO:0003677">
    <property type="term" value="F:DNA binding"/>
    <property type="evidence" value="ECO:0007669"/>
    <property type="project" value="UniProtKB-KW"/>
</dbReference>
<dbReference type="GO" id="GO:0005634">
    <property type="term" value="C:nucleus"/>
    <property type="evidence" value="ECO:0007669"/>
    <property type="project" value="UniProtKB-SubCell"/>
</dbReference>
<dbReference type="CDD" id="cd00120">
    <property type="entry name" value="MADS"/>
    <property type="match status" value="1"/>
</dbReference>
<dbReference type="InterPro" id="IPR036879">
    <property type="entry name" value="TF_MADSbox_sf"/>
</dbReference>
<dbReference type="SMART" id="SM00432">
    <property type="entry name" value="MADS"/>
    <property type="match status" value="1"/>
</dbReference>
<dbReference type="PROSITE" id="PS00350">
    <property type="entry name" value="MADS_BOX_1"/>
    <property type="match status" value="1"/>
</dbReference>
<reference evidence="7" key="1">
    <citation type="submission" date="2020-01" db="EMBL/GenBank/DDBJ databases">
        <title>Genome sequence of Kobresia littledalei, the first chromosome-level genome in the family Cyperaceae.</title>
        <authorList>
            <person name="Qu G."/>
        </authorList>
    </citation>
    <scope>NUCLEOTIDE SEQUENCE</scope>
    <source>
        <strain evidence="7">C.B.Clarke</strain>
        <tissue evidence="7">Leaf</tissue>
    </source>
</reference>
<gene>
    <name evidence="7" type="ORF">FCM35_KLT01081</name>
</gene>
<protein>
    <submittedName>
        <fullName evidence="7">MADS-box transcription factor 18-like protein</fullName>
    </submittedName>
</protein>
<evidence type="ECO:0000256" key="1">
    <source>
        <dbReference type="ARBA" id="ARBA00004123"/>
    </source>
</evidence>
<evidence type="ECO:0000313" key="7">
    <source>
        <dbReference type="EMBL" id="KAF3333390.1"/>
    </source>
</evidence>
<dbReference type="Gene3D" id="3.40.1810.10">
    <property type="entry name" value="Transcription factor, MADS-box"/>
    <property type="match status" value="1"/>
</dbReference>
<sequence>MGRVKVPIAKIQNTTTRQVTFSKRRSGLIKKAYELSVLCDIDVALIMFSPSGKLSHFSGRRRDGNHNVVIPNKESLISKLEDLKAQADIVITQASSNNQASSTSNLSEINGDSMIKDLNQEMMKSQARLEKLKETIMFLYGDIQKLHHTHQNEFDERETRLMEILSRICERKNYLLRNSSTTAASVTLQSMLPQHSTLLQTTQGMVQMQPHQEGTSSLVQHDSLFLQQPKESKEKILMQPPFEDIFGLKEEVMEFNWNHPKYFNETSFFNNRPVEEITNNNPMEPTYESTQVNLWEQAWKASTPTLTPSLDSQFAMFQQSFEDGVNPFSMPTEDVKTLLIS</sequence>
<feature type="domain" description="MADS-box" evidence="6">
    <location>
        <begin position="1"/>
        <end position="61"/>
    </location>
</feature>
<name>A0A833VMU4_9POAL</name>
<keyword evidence="2" id="KW-0805">Transcription regulation</keyword>
<dbReference type="Pfam" id="PF00319">
    <property type="entry name" value="SRF-TF"/>
    <property type="match status" value="1"/>
</dbReference>
<comment type="subcellular location">
    <subcellularLocation>
        <location evidence="1">Nucleus</location>
    </subcellularLocation>
</comment>
<keyword evidence="5" id="KW-0539">Nucleus</keyword>
<dbReference type="SUPFAM" id="SSF55455">
    <property type="entry name" value="SRF-like"/>
    <property type="match status" value="1"/>
</dbReference>
<evidence type="ECO:0000259" key="6">
    <source>
        <dbReference type="PROSITE" id="PS50066"/>
    </source>
</evidence>
<keyword evidence="8" id="KW-1185">Reference proteome</keyword>
<dbReference type="AlphaFoldDB" id="A0A833VMU4"/>
<evidence type="ECO:0000256" key="2">
    <source>
        <dbReference type="ARBA" id="ARBA00023015"/>
    </source>
</evidence>
<evidence type="ECO:0000256" key="3">
    <source>
        <dbReference type="ARBA" id="ARBA00023125"/>
    </source>
</evidence>
<dbReference type="PANTHER" id="PTHR48019">
    <property type="entry name" value="SERUM RESPONSE FACTOR HOMOLOG"/>
    <property type="match status" value="1"/>
</dbReference>
<dbReference type="InterPro" id="IPR050142">
    <property type="entry name" value="MADS-box/MEF2_TF"/>
</dbReference>
<proteinExistence type="predicted"/>
<accession>A0A833VMU4</accession>
<dbReference type="PROSITE" id="PS50066">
    <property type="entry name" value="MADS_BOX_2"/>
    <property type="match status" value="1"/>
</dbReference>
<evidence type="ECO:0000256" key="4">
    <source>
        <dbReference type="ARBA" id="ARBA00023163"/>
    </source>
</evidence>
<dbReference type="OrthoDB" id="1898716at2759"/>
<dbReference type="PRINTS" id="PR00404">
    <property type="entry name" value="MADSDOMAIN"/>
</dbReference>
<dbReference type="Proteomes" id="UP000623129">
    <property type="component" value="Unassembled WGS sequence"/>
</dbReference>
<comment type="caution">
    <text evidence="7">The sequence shown here is derived from an EMBL/GenBank/DDBJ whole genome shotgun (WGS) entry which is preliminary data.</text>
</comment>
<keyword evidence="4" id="KW-0804">Transcription</keyword>
<dbReference type="InterPro" id="IPR002100">
    <property type="entry name" value="TF_MADSbox"/>
</dbReference>
<evidence type="ECO:0000256" key="5">
    <source>
        <dbReference type="ARBA" id="ARBA00023242"/>
    </source>
</evidence>